<dbReference type="AlphaFoldDB" id="G0UR17"/>
<gene>
    <name evidence="2" type="ORF">TCIL3000_8_320</name>
</gene>
<feature type="compositionally biased region" description="Basic and acidic residues" evidence="1">
    <location>
        <begin position="53"/>
        <end position="66"/>
    </location>
</feature>
<evidence type="ECO:0000256" key="1">
    <source>
        <dbReference type="SAM" id="MobiDB-lite"/>
    </source>
</evidence>
<organism evidence="2">
    <name type="scientific">Trypanosoma congolense (strain IL3000)</name>
    <dbReference type="NCBI Taxonomy" id="1068625"/>
    <lineage>
        <taxon>Eukaryota</taxon>
        <taxon>Discoba</taxon>
        <taxon>Euglenozoa</taxon>
        <taxon>Kinetoplastea</taxon>
        <taxon>Metakinetoplastina</taxon>
        <taxon>Trypanosomatida</taxon>
        <taxon>Trypanosomatidae</taxon>
        <taxon>Trypanosoma</taxon>
        <taxon>Nannomonas</taxon>
    </lineage>
</organism>
<accession>G0UR17</accession>
<feature type="region of interest" description="Disordered" evidence="1">
    <location>
        <begin position="1"/>
        <end position="23"/>
    </location>
</feature>
<evidence type="ECO:0000313" key="2">
    <source>
        <dbReference type="EMBL" id="CCC91828.1"/>
    </source>
</evidence>
<reference evidence="2" key="1">
    <citation type="journal article" date="2012" name="Proc. Natl. Acad. Sci. U.S.A.">
        <title>Antigenic diversity is generated by distinct evolutionary mechanisms in African trypanosome species.</title>
        <authorList>
            <person name="Jackson A.P."/>
            <person name="Berry A."/>
            <person name="Aslett M."/>
            <person name="Allison H.C."/>
            <person name="Burton P."/>
            <person name="Vavrova-Anderson J."/>
            <person name="Brown R."/>
            <person name="Browne H."/>
            <person name="Corton N."/>
            <person name="Hauser H."/>
            <person name="Gamble J."/>
            <person name="Gilderthorp R."/>
            <person name="Marcello L."/>
            <person name="McQuillan J."/>
            <person name="Otto T.D."/>
            <person name="Quail M.A."/>
            <person name="Sanders M.J."/>
            <person name="van Tonder A."/>
            <person name="Ginger M.L."/>
            <person name="Field M.C."/>
            <person name="Barry J.D."/>
            <person name="Hertz-Fowler C."/>
            <person name="Berriman M."/>
        </authorList>
    </citation>
    <scope>NUCLEOTIDE SEQUENCE</scope>
    <source>
        <strain evidence="2">IL3000</strain>
    </source>
</reference>
<feature type="compositionally biased region" description="Low complexity" evidence="1">
    <location>
        <begin position="219"/>
        <end position="230"/>
    </location>
</feature>
<dbReference type="EMBL" id="HE575321">
    <property type="protein sequence ID" value="CCC91828.1"/>
    <property type="molecule type" value="Genomic_DNA"/>
</dbReference>
<feature type="region of interest" description="Disordered" evidence="1">
    <location>
        <begin position="211"/>
        <end position="230"/>
    </location>
</feature>
<name>G0UR17_TRYCI</name>
<feature type="compositionally biased region" description="Basic and acidic residues" evidence="1">
    <location>
        <begin position="1"/>
        <end position="11"/>
    </location>
</feature>
<sequence length="648" mass="71423">MSRTDDSDCDRNPAANYLEQSTPSIECRAEGDSRRLFQRRIEHDSDGMATKRNGSERENSNVTSRERRSFVFTKDMRNSMKPSLTTQFMMQWSWRTSIPNNSRESTDAPECGEFALGPVTVTQLRGDPCIRKGERLVAVVITEGHRFLLPLMPEDRASELAKSLGVFWSVPTKPYLKKLRRFPLSCLVIGTYKQLEDVSVAIESAFTPSMPNINRPDEPGSVPSASTTTGSTSPVAAFSFKTMPYRVLWLCQLQDCLVVSLPCEEKLIIISVTPCNQCTLIAPNLSSNTLQCTNTFSFPPHVVPLDITELYDRPFIAVGTVCHGIFVLLVEEGGGCLSIAHHISLSGLSTSFFPVTRLASHFLRLPSAGPIDESRGSCEQRAFTLLQCLNGLLLCSSLYDYRTIVVKCGSGFSDGGGYELPSERWFFSSFISSHVAEPDVGTLLGTPDGRLVRLIGHQASDPKVTELEVKVPDKSTGKCLGIYNATAPIFSCDSLFRCAPTEIPSVLCEGGPVYQITNTGYETSFIRHWVCLATSENEVLLLNRNIQSYAKHSSIKIKSPRGEDPVGEEMSQAAHVVGAEMKNVDKPVEGKPLNDVTENNDQFPTTGLNTQVSESSIIGLSWLLVDNGFLQVVVAHHTNWLSVVTWKQ</sequence>
<dbReference type="VEuPathDB" id="TriTrypDB:TcIL3000_8_320"/>
<feature type="region of interest" description="Disordered" evidence="1">
    <location>
        <begin position="40"/>
        <end position="66"/>
    </location>
</feature>
<proteinExistence type="predicted"/>
<protein>
    <submittedName>
        <fullName evidence="2">Uncharacterized protein</fullName>
    </submittedName>
</protein>